<name>A0ACB7S3T5_HYAAI</name>
<reference evidence="1" key="1">
    <citation type="submission" date="2020-05" db="EMBL/GenBank/DDBJ databases">
        <title>Large-scale comparative analyses of tick genomes elucidate their genetic diversity and vector capacities.</title>
        <authorList>
            <person name="Jia N."/>
            <person name="Wang J."/>
            <person name="Shi W."/>
            <person name="Du L."/>
            <person name="Sun Y."/>
            <person name="Zhan W."/>
            <person name="Jiang J."/>
            <person name="Wang Q."/>
            <person name="Zhang B."/>
            <person name="Ji P."/>
            <person name="Sakyi L.B."/>
            <person name="Cui X."/>
            <person name="Yuan T."/>
            <person name="Jiang B."/>
            <person name="Yang W."/>
            <person name="Lam T.T.-Y."/>
            <person name="Chang Q."/>
            <person name="Ding S."/>
            <person name="Wang X."/>
            <person name="Zhu J."/>
            <person name="Ruan X."/>
            <person name="Zhao L."/>
            <person name="Wei J."/>
            <person name="Que T."/>
            <person name="Du C."/>
            <person name="Cheng J."/>
            <person name="Dai P."/>
            <person name="Han X."/>
            <person name="Huang E."/>
            <person name="Gao Y."/>
            <person name="Liu J."/>
            <person name="Shao H."/>
            <person name="Ye R."/>
            <person name="Li L."/>
            <person name="Wei W."/>
            <person name="Wang X."/>
            <person name="Wang C."/>
            <person name="Yang T."/>
            <person name="Huo Q."/>
            <person name="Li W."/>
            <person name="Guo W."/>
            <person name="Chen H."/>
            <person name="Zhou L."/>
            <person name="Ni X."/>
            <person name="Tian J."/>
            <person name="Zhou Y."/>
            <person name="Sheng Y."/>
            <person name="Liu T."/>
            <person name="Pan Y."/>
            <person name="Xia L."/>
            <person name="Li J."/>
            <person name="Zhao F."/>
            <person name="Cao W."/>
        </authorList>
    </citation>
    <scope>NUCLEOTIDE SEQUENCE</scope>
    <source>
        <strain evidence="1">Hyas-2018</strain>
    </source>
</reference>
<sequence>MKGDVSGRRRQKRDASGAKAEWGSKQLHASCSWSNWCLAEEGLVDFPRLEQERTSIWEGTGTAICGEAGDASIYEGPQTQSQRAELNYAEAVRRPPPINAYEGPQMQGQRVERNYTEAVRPADP</sequence>
<protein>
    <submittedName>
        <fullName evidence="1">Uncharacterized protein</fullName>
    </submittedName>
</protein>
<evidence type="ECO:0000313" key="2">
    <source>
        <dbReference type="Proteomes" id="UP000821845"/>
    </source>
</evidence>
<proteinExistence type="predicted"/>
<organism evidence="1 2">
    <name type="scientific">Hyalomma asiaticum</name>
    <name type="common">Tick</name>
    <dbReference type="NCBI Taxonomy" id="266040"/>
    <lineage>
        <taxon>Eukaryota</taxon>
        <taxon>Metazoa</taxon>
        <taxon>Ecdysozoa</taxon>
        <taxon>Arthropoda</taxon>
        <taxon>Chelicerata</taxon>
        <taxon>Arachnida</taxon>
        <taxon>Acari</taxon>
        <taxon>Parasitiformes</taxon>
        <taxon>Ixodida</taxon>
        <taxon>Ixodoidea</taxon>
        <taxon>Ixodidae</taxon>
        <taxon>Hyalomminae</taxon>
        <taxon>Hyalomma</taxon>
    </lineage>
</organism>
<evidence type="ECO:0000313" key="1">
    <source>
        <dbReference type="EMBL" id="KAH6928752.1"/>
    </source>
</evidence>
<dbReference type="EMBL" id="CM023486">
    <property type="protein sequence ID" value="KAH6928752.1"/>
    <property type="molecule type" value="Genomic_DNA"/>
</dbReference>
<comment type="caution">
    <text evidence="1">The sequence shown here is derived from an EMBL/GenBank/DDBJ whole genome shotgun (WGS) entry which is preliminary data.</text>
</comment>
<gene>
    <name evidence="1" type="ORF">HPB50_019235</name>
</gene>
<dbReference type="Proteomes" id="UP000821845">
    <property type="component" value="Chromosome 6"/>
</dbReference>
<keyword evidence="2" id="KW-1185">Reference proteome</keyword>
<accession>A0ACB7S3T5</accession>